<comment type="caution">
    <text evidence="3">The sequence shown here is derived from an EMBL/GenBank/DDBJ whole genome shotgun (WGS) entry which is preliminary data.</text>
</comment>
<keyword evidence="1" id="KW-0812">Transmembrane</keyword>
<evidence type="ECO:0000313" key="3">
    <source>
        <dbReference type="EMBL" id="OUS40644.1"/>
    </source>
</evidence>
<dbReference type="EMBL" id="MABE01000283">
    <property type="protein sequence ID" value="OUS40644.1"/>
    <property type="molecule type" value="Genomic_DNA"/>
</dbReference>
<dbReference type="InterPro" id="IPR029787">
    <property type="entry name" value="Nucleotide_cyclase"/>
</dbReference>
<dbReference type="SUPFAM" id="SSF55073">
    <property type="entry name" value="Nucleotide cyclase"/>
    <property type="match status" value="1"/>
</dbReference>
<dbReference type="PROSITE" id="PS50887">
    <property type="entry name" value="GGDEF"/>
    <property type="match status" value="1"/>
</dbReference>
<reference evidence="4" key="1">
    <citation type="journal article" date="2017" name="Proc. Natl. Acad. Sci. U.S.A.">
        <title>Simulation of Deepwater Horizon oil plume reveals substrate specialization within a complex community of hydrocarbon degraders.</title>
        <authorList>
            <person name="Hu P."/>
            <person name="Dubinsky E.A."/>
            <person name="Probst A.J."/>
            <person name="Wang J."/>
            <person name="Sieber C.M.K."/>
            <person name="Tom L.M."/>
            <person name="Gardinali P."/>
            <person name="Banfield J.F."/>
            <person name="Atlas R.M."/>
            <person name="Andersen G.L."/>
        </authorList>
    </citation>
    <scope>NUCLEOTIDE SEQUENCE [LARGE SCALE GENOMIC DNA]</scope>
</reference>
<gene>
    <name evidence="3" type="ORF">A9R00_04975</name>
</gene>
<feature type="non-terminal residue" evidence="3">
    <location>
        <position position="470"/>
    </location>
</feature>
<dbReference type="Proteomes" id="UP000227088">
    <property type="component" value="Unassembled WGS sequence"/>
</dbReference>
<organism evidence="3 4">
    <name type="scientific">Oleispira antarctica</name>
    <dbReference type="NCBI Taxonomy" id="188908"/>
    <lineage>
        <taxon>Bacteria</taxon>
        <taxon>Pseudomonadati</taxon>
        <taxon>Pseudomonadota</taxon>
        <taxon>Gammaproteobacteria</taxon>
        <taxon>Oceanospirillales</taxon>
        <taxon>Oceanospirillaceae</taxon>
        <taxon>Oleispira</taxon>
    </lineage>
</organism>
<sequence length="470" mass="54336">MTGRQVTDVTTTLIEEKLPRFQVINELYLAIIERERLLYEYYATTDSKTILPQLDNLDQRFSAYFRQIELAFPRSADIEKIRYGDITVRRLTQQLDANFQQSQVDWDQARAQLAELSDVGHKMLPSLESLVAQVNKEAFESGEKTRQSTELTTRLVISFSIFVIIIAAFVGYYVNRYIMETISRQRLAMFAERSPNPIMSFSWQGKLSYNNPACHQLMLQQNNHSHRIESLLPENFQIRLVELQKSNDNHAQWVSQISDDSILQYSLSLLRDLDTCHLYIENITERTLAQQQLKYEAYHDVLTELPNRRFFNEYLNELVESNQQQKPFSLILIHIDRFDSVTSTAGFKTGDLLMQAVSQQLRGFCQAYCSLDLEKKLYRLDSNKFSLLLDHLPEHDFAEHLATELHQTMAKAVSINDKEFHLSLSMGISHYPSHSLESETLLANADAALTRIKTDGGDGILCYSQDIHDK</sequence>
<dbReference type="InterPro" id="IPR000160">
    <property type="entry name" value="GGDEF_dom"/>
</dbReference>
<evidence type="ECO:0000256" key="1">
    <source>
        <dbReference type="SAM" id="Phobius"/>
    </source>
</evidence>
<dbReference type="AlphaFoldDB" id="A0A1Y5HXJ9"/>
<dbReference type="NCBIfam" id="TIGR00254">
    <property type="entry name" value="GGDEF"/>
    <property type="match status" value="1"/>
</dbReference>
<name>A0A1Y5HXJ9_OLEAN</name>
<dbReference type="InterPro" id="IPR052155">
    <property type="entry name" value="Biofilm_reg_signaling"/>
</dbReference>
<evidence type="ECO:0000259" key="2">
    <source>
        <dbReference type="PROSITE" id="PS50887"/>
    </source>
</evidence>
<dbReference type="InterPro" id="IPR043128">
    <property type="entry name" value="Rev_trsase/Diguanyl_cyclase"/>
</dbReference>
<dbReference type="Pfam" id="PF00990">
    <property type="entry name" value="GGDEF"/>
    <property type="match status" value="1"/>
</dbReference>
<feature type="domain" description="GGDEF" evidence="2">
    <location>
        <begin position="326"/>
        <end position="465"/>
    </location>
</feature>
<feature type="transmembrane region" description="Helical" evidence="1">
    <location>
        <begin position="155"/>
        <end position="174"/>
    </location>
</feature>
<dbReference type="PANTHER" id="PTHR44757:SF2">
    <property type="entry name" value="BIOFILM ARCHITECTURE MAINTENANCE PROTEIN MBAA"/>
    <property type="match status" value="1"/>
</dbReference>
<proteinExistence type="predicted"/>
<evidence type="ECO:0000313" key="4">
    <source>
        <dbReference type="Proteomes" id="UP000227088"/>
    </source>
</evidence>
<dbReference type="Gene3D" id="3.30.70.270">
    <property type="match status" value="1"/>
</dbReference>
<dbReference type="PANTHER" id="PTHR44757">
    <property type="entry name" value="DIGUANYLATE CYCLASE DGCP"/>
    <property type="match status" value="1"/>
</dbReference>
<accession>A0A1Y5HXJ9</accession>
<keyword evidence="1" id="KW-1133">Transmembrane helix</keyword>
<protein>
    <recommendedName>
        <fullName evidence="2">GGDEF domain-containing protein</fullName>
    </recommendedName>
</protein>
<dbReference type="CDD" id="cd01949">
    <property type="entry name" value="GGDEF"/>
    <property type="match status" value="1"/>
</dbReference>
<keyword evidence="1" id="KW-0472">Membrane</keyword>
<dbReference type="SMART" id="SM00267">
    <property type="entry name" value="GGDEF"/>
    <property type="match status" value="1"/>
</dbReference>